<organism evidence="4 5">
    <name type="scientific">Holtiella tumoricola</name>
    <dbReference type="NCBI Taxonomy" id="3018743"/>
    <lineage>
        <taxon>Bacteria</taxon>
        <taxon>Bacillati</taxon>
        <taxon>Bacillota</taxon>
        <taxon>Clostridia</taxon>
        <taxon>Lachnospirales</taxon>
        <taxon>Cellulosilyticaceae</taxon>
        <taxon>Holtiella</taxon>
    </lineage>
</organism>
<name>A0AA42DN63_9FIRM</name>
<dbReference type="PANTHER" id="PTHR43208:SF1">
    <property type="entry name" value="ABC TRANSPORTER SUBSTRATE-BINDING PROTEIN"/>
    <property type="match status" value="1"/>
</dbReference>
<feature type="domain" description="ABC transporter substrate-binding protein PnrA-like" evidence="3">
    <location>
        <begin position="54"/>
        <end position="329"/>
    </location>
</feature>
<dbReference type="PANTHER" id="PTHR43208">
    <property type="entry name" value="ABC TRANSPORTER SUBSTRATE-BINDING PROTEIN"/>
    <property type="match status" value="1"/>
</dbReference>
<dbReference type="EMBL" id="JAQIFT010000043">
    <property type="protein sequence ID" value="MDA3731982.1"/>
    <property type="molecule type" value="Genomic_DNA"/>
</dbReference>
<dbReference type="Pfam" id="PF02608">
    <property type="entry name" value="Bmp"/>
    <property type="match status" value="1"/>
</dbReference>
<dbReference type="InterPro" id="IPR003760">
    <property type="entry name" value="PnrA-like"/>
</dbReference>
<keyword evidence="1 2" id="KW-0732">Signal</keyword>
<dbReference type="AlphaFoldDB" id="A0AA42DN63"/>
<keyword evidence="5" id="KW-1185">Reference proteome</keyword>
<feature type="signal peptide" evidence="2">
    <location>
        <begin position="1"/>
        <end position="29"/>
    </location>
</feature>
<dbReference type="Proteomes" id="UP001169242">
    <property type="component" value="Unassembled WGS sequence"/>
</dbReference>
<evidence type="ECO:0000256" key="1">
    <source>
        <dbReference type="ARBA" id="ARBA00022729"/>
    </source>
</evidence>
<dbReference type="Gene3D" id="3.40.50.2300">
    <property type="match status" value="2"/>
</dbReference>
<accession>A0AA42DN63</accession>
<evidence type="ECO:0000313" key="5">
    <source>
        <dbReference type="Proteomes" id="UP001169242"/>
    </source>
</evidence>
<evidence type="ECO:0000313" key="4">
    <source>
        <dbReference type="EMBL" id="MDA3731982.1"/>
    </source>
</evidence>
<dbReference type="RefSeq" id="WP_053984509.1">
    <property type="nucleotide sequence ID" value="NZ_JAQIFT010000043.1"/>
</dbReference>
<dbReference type="CDD" id="cd19963">
    <property type="entry name" value="PBP1_BMP-like"/>
    <property type="match status" value="1"/>
</dbReference>
<comment type="caution">
    <text evidence="4">The sequence shown here is derived from an EMBL/GenBank/DDBJ whole genome shotgun (WGS) entry which is preliminary data.</text>
</comment>
<evidence type="ECO:0000256" key="2">
    <source>
        <dbReference type="SAM" id="SignalP"/>
    </source>
</evidence>
<gene>
    <name evidence="4" type="ORF">PBV87_10870</name>
</gene>
<evidence type="ECO:0000259" key="3">
    <source>
        <dbReference type="Pfam" id="PF02608"/>
    </source>
</evidence>
<proteinExistence type="predicted"/>
<feature type="chain" id="PRO_5041399260" evidence="2">
    <location>
        <begin position="30"/>
        <end position="380"/>
    </location>
</feature>
<dbReference type="InterPro" id="IPR052910">
    <property type="entry name" value="ABC-Purine-Binding"/>
</dbReference>
<dbReference type="GO" id="GO:0005886">
    <property type="term" value="C:plasma membrane"/>
    <property type="evidence" value="ECO:0007669"/>
    <property type="project" value="InterPro"/>
</dbReference>
<reference evidence="4" key="1">
    <citation type="journal article" date="2023" name="Int. J. Syst. Evol. Microbiol.">
        <title>&lt;i&gt;Holtiella tumoricola&lt;/i&gt; gen. nov. sp. nov., isolated from a human clinical sample.</title>
        <authorList>
            <person name="Allen-Vercoe E."/>
            <person name="Daigneault M.C."/>
            <person name="Vancuren S.J."/>
            <person name="Cochrane K."/>
            <person name="O'Neal L.L."/>
            <person name="Sankaranarayanan K."/>
            <person name="Lawson P.A."/>
        </authorList>
    </citation>
    <scope>NUCLEOTIDE SEQUENCE</scope>
    <source>
        <strain evidence="4">CC70A</strain>
    </source>
</reference>
<dbReference type="PROSITE" id="PS51257">
    <property type="entry name" value="PROKAR_LIPOPROTEIN"/>
    <property type="match status" value="1"/>
</dbReference>
<sequence>MFKKSFKLLVAGTLSLAMLLTGCSTGGTAVQATDAPKTEEKSDNNQTTANADIKAGFIYSAPVADGGFVQSHDKGRLYLEEQLGVQTVYKESVPETQEVEKVARDMIDQGCNVIFAVSFGYMDYIEKLSKEFPEVTFFHCSGYKTTENMANYFGRVEDARYITGMVAGLQTETNQIGYVAAMPIPEVIRGINAFTLGVKAVNPDAVVKVSWTNTWYDPAKEKEAGSALIDQGCDVLAQHQNAAGAQQAAEEKGVWSIGYHQDMSGIAPNANLVSAIWNWGPYYVEAVQSVIDGTFTPSAYWEGIDAGIVDISPLTANAKEGIAEIIEARRAEMKAGTFNTFQGPIKDQAGNERVPEGSVLSDEDQLSNDWFVEGVVGDIN</sequence>
<protein>
    <submittedName>
        <fullName evidence="4">BMP family ABC transporter substrate-binding protein</fullName>
    </submittedName>
</protein>